<proteinExistence type="inferred from homology"/>
<dbReference type="PANTHER" id="PTHR11705">
    <property type="entry name" value="PROTEASE FAMILY M14 CARBOXYPEPTIDASE A,B"/>
    <property type="match status" value="1"/>
</dbReference>
<protein>
    <recommendedName>
        <fullName evidence="12">Peptidase M14 domain-containing protein</fullName>
    </recommendedName>
</protein>
<feature type="domain" description="Peptidase M14" evidence="12">
    <location>
        <begin position="1"/>
        <end position="254"/>
    </location>
</feature>
<organism evidence="13 14">
    <name type="scientific">Scyliorhinus torazame</name>
    <name type="common">Cloudy catshark</name>
    <name type="synonym">Catulus torazame</name>
    <dbReference type="NCBI Taxonomy" id="75743"/>
    <lineage>
        <taxon>Eukaryota</taxon>
        <taxon>Metazoa</taxon>
        <taxon>Chordata</taxon>
        <taxon>Craniata</taxon>
        <taxon>Vertebrata</taxon>
        <taxon>Chondrichthyes</taxon>
        <taxon>Elasmobranchii</taxon>
        <taxon>Galeomorphii</taxon>
        <taxon>Galeoidea</taxon>
        <taxon>Carcharhiniformes</taxon>
        <taxon>Scyliorhinidae</taxon>
        <taxon>Scyliorhinus</taxon>
    </lineage>
</organism>
<dbReference type="PANTHER" id="PTHR11705:SF153">
    <property type="entry name" value="ZINC CARBOXYPEPTIDASE A 1-LIKE PROTEIN"/>
    <property type="match status" value="1"/>
</dbReference>
<comment type="caution">
    <text evidence="13">The sequence shown here is derived from an EMBL/GenBank/DDBJ whole genome shotgun (WGS) entry which is preliminary data.</text>
</comment>
<keyword evidence="8" id="KW-0862">Zinc</keyword>
<evidence type="ECO:0000256" key="9">
    <source>
        <dbReference type="ARBA" id="ARBA00023049"/>
    </source>
</evidence>
<evidence type="ECO:0000256" key="7">
    <source>
        <dbReference type="ARBA" id="ARBA00022801"/>
    </source>
</evidence>
<evidence type="ECO:0000256" key="10">
    <source>
        <dbReference type="ARBA" id="ARBA00023157"/>
    </source>
</evidence>
<comment type="cofactor">
    <cofactor evidence="1">
        <name>Zn(2+)</name>
        <dbReference type="ChEBI" id="CHEBI:29105"/>
    </cofactor>
</comment>
<dbReference type="Pfam" id="PF02244">
    <property type="entry name" value="Propep_M14"/>
    <property type="match status" value="1"/>
</dbReference>
<dbReference type="AlphaFoldDB" id="A0A401PM94"/>
<feature type="active site" description="Proton donor/acceptor" evidence="11">
    <location>
        <position position="220"/>
    </location>
</feature>
<evidence type="ECO:0000256" key="6">
    <source>
        <dbReference type="ARBA" id="ARBA00022729"/>
    </source>
</evidence>
<dbReference type="EMBL" id="BFAA01000894">
    <property type="protein sequence ID" value="GCB74247.1"/>
    <property type="molecule type" value="Genomic_DNA"/>
</dbReference>
<evidence type="ECO:0000259" key="12">
    <source>
        <dbReference type="PROSITE" id="PS52035"/>
    </source>
</evidence>
<dbReference type="SUPFAM" id="SSF54897">
    <property type="entry name" value="Protease propeptides/inhibitors"/>
    <property type="match status" value="1"/>
</dbReference>
<sequence length="259" mass="30021">MRIVPVQSEAIKAQYGHGLSLTQYNKIMKVFWLFLSIAFATPHRQVTFVGHQVLRILVNSEEQLALVKSLKELKHLKLNFWKAPERTDLPIEIRVPRKHAHTVKSFLESNGITYSVMIKNLQSLADEEHVRMLFSDQRNGTNGFDYRSYHNLKEIYTWMKNLQNENPHIATLAKEATEALSSLYGTQYTYGSIIELMHESSGNSIDWSYNQGIKYAFAFEMRDEGQYGFRLPRSQIIPTAEETWLGIKKIMEHASNRLP</sequence>
<reference evidence="13 14" key="1">
    <citation type="journal article" date="2018" name="Nat. Ecol. Evol.">
        <title>Shark genomes provide insights into elasmobranch evolution and the origin of vertebrates.</title>
        <authorList>
            <person name="Hara Y"/>
            <person name="Yamaguchi K"/>
            <person name="Onimaru K"/>
            <person name="Kadota M"/>
            <person name="Koyanagi M"/>
            <person name="Keeley SD"/>
            <person name="Tatsumi K"/>
            <person name="Tanaka K"/>
            <person name="Motone F"/>
            <person name="Kageyama Y"/>
            <person name="Nozu R"/>
            <person name="Adachi N"/>
            <person name="Nishimura O"/>
            <person name="Nakagawa R"/>
            <person name="Tanegashima C"/>
            <person name="Kiyatake I"/>
            <person name="Matsumoto R"/>
            <person name="Murakumo K"/>
            <person name="Nishida K"/>
            <person name="Terakita A"/>
            <person name="Kuratani S"/>
            <person name="Sato K"/>
            <person name="Hyodo S Kuraku.S."/>
        </authorList>
    </citation>
    <scope>NUCLEOTIDE SEQUENCE [LARGE SCALE GENOMIC DNA]</scope>
</reference>
<evidence type="ECO:0000256" key="2">
    <source>
        <dbReference type="ARBA" id="ARBA00005988"/>
    </source>
</evidence>
<keyword evidence="6" id="KW-0732">Signal</keyword>
<name>A0A401PM94_SCYTO</name>
<evidence type="ECO:0000256" key="11">
    <source>
        <dbReference type="PROSITE-ProRule" id="PRU01379"/>
    </source>
</evidence>
<dbReference type="SMART" id="SM00631">
    <property type="entry name" value="Zn_pept"/>
    <property type="match status" value="1"/>
</dbReference>
<evidence type="ECO:0000256" key="5">
    <source>
        <dbReference type="ARBA" id="ARBA00022723"/>
    </source>
</evidence>
<dbReference type="OrthoDB" id="3626597at2759"/>
<keyword evidence="9" id="KW-0482">Metalloprotease</keyword>
<dbReference type="PROSITE" id="PS52035">
    <property type="entry name" value="PEPTIDASE_M14"/>
    <property type="match status" value="1"/>
</dbReference>
<dbReference type="InterPro" id="IPR036990">
    <property type="entry name" value="M14A-like_propep"/>
</dbReference>
<evidence type="ECO:0000313" key="13">
    <source>
        <dbReference type="EMBL" id="GCB74247.1"/>
    </source>
</evidence>
<evidence type="ECO:0000256" key="4">
    <source>
        <dbReference type="ARBA" id="ARBA00022670"/>
    </source>
</evidence>
<dbReference type="Pfam" id="PF00246">
    <property type="entry name" value="Peptidase_M14"/>
    <property type="match status" value="1"/>
</dbReference>
<dbReference type="GO" id="GO:0006508">
    <property type="term" value="P:proteolysis"/>
    <property type="evidence" value="ECO:0007669"/>
    <property type="project" value="UniProtKB-KW"/>
</dbReference>
<accession>A0A401PM94</accession>
<evidence type="ECO:0000256" key="1">
    <source>
        <dbReference type="ARBA" id="ARBA00001947"/>
    </source>
</evidence>
<dbReference type="Gene3D" id="3.30.70.340">
    <property type="entry name" value="Metallocarboxypeptidase-like"/>
    <property type="match status" value="1"/>
</dbReference>
<dbReference type="GO" id="GO:0005615">
    <property type="term" value="C:extracellular space"/>
    <property type="evidence" value="ECO:0007669"/>
    <property type="project" value="TreeGrafter"/>
</dbReference>
<keyword evidence="7" id="KW-0378">Hydrolase</keyword>
<dbReference type="STRING" id="75743.A0A401PM94"/>
<keyword evidence="4" id="KW-0645">Protease</keyword>
<dbReference type="SUPFAM" id="SSF53187">
    <property type="entry name" value="Zn-dependent exopeptidases"/>
    <property type="match status" value="1"/>
</dbReference>
<dbReference type="Gene3D" id="3.40.630.10">
    <property type="entry name" value="Zn peptidases"/>
    <property type="match status" value="1"/>
</dbReference>
<dbReference type="Proteomes" id="UP000288216">
    <property type="component" value="Unassembled WGS sequence"/>
</dbReference>
<evidence type="ECO:0000256" key="8">
    <source>
        <dbReference type="ARBA" id="ARBA00022833"/>
    </source>
</evidence>
<dbReference type="GO" id="GO:0004181">
    <property type="term" value="F:metallocarboxypeptidase activity"/>
    <property type="evidence" value="ECO:0007669"/>
    <property type="project" value="InterPro"/>
</dbReference>
<evidence type="ECO:0000256" key="3">
    <source>
        <dbReference type="ARBA" id="ARBA00022645"/>
    </source>
</evidence>
<dbReference type="GO" id="GO:0008270">
    <property type="term" value="F:zinc ion binding"/>
    <property type="evidence" value="ECO:0007669"/>
    <property type="project" value="InterPro"/>
</dbReference>
<evidence type="ECO:0000313" key="14">
    <source>
        <dbReference type="Proteomes" id="UP000288216"/>
    </source>
</evidence>
<keyword evidence="14" id="KW-1185">Reference proteome</keyword>
<comment type="similarity">
    <text evidence="2 11">Belongs to the peptidase M14 family.</text>
</comment>
<gene>
    <name evidence="13" type="ORF">scyTo_0003335</name>
</gene>
<dbReference type="FunFam" id="3.30.70.340:FF:000001">
    <property type="entry name" value="Carboxypeptidase A5"/>
    <property type="match status" value="1"/>
</dbReference>
<dbReference type="InterPro" id="IPR000834">
    <property type="entry name" value="Peptidase_M14"/>
</dbReference>
<keyword evidence="5" id="KW-0479">Metal-binding</keyword>
<dbReference type="InterPro" id="IPR003146">
    <property type="entry name" value="M14A_act_pep"/>
</dbReference>
<keyword evidence="3" id="KW-0121">Carboxypeptidase</keyword>
<dbReference type="OMA" id="ELMHESS"/>
<keyword evidence="10" id="KW-1015">Disulfide bond</keyword>